<evidence type="ECO:0000256" key="4">
    <source>
        <dbReference type="ARBA" id="ARBA00071322"/>
    </source>
</evidence>
<dbReference type="GO" id="GO:0051493">
    <property type="term" value="P:regulation of cytoskeleton organization"/>
    <property type="evidence" value="ECO:0007669"/>
    <property type="project" value="TreeGrafter"/>
</dbReference>
<dbReference type="GO" id="GO:0005930">
    <property type="term" value="C:axoneme"/>
    <property type="evidence" value="ECO:0007669"/>
    <property type="project" value="TreeGrafter"/>
</dbReference>
<dbReference type="GeneTree" id="ENSGT00910000144159"/>
<gene>
    <name evidence="6" type="primary">SPATA4</name>
</gene>
<dbReference type="Proteomes" id="UP000291022">
    <property type="component" value="Unassembled WGS sequence"/>
</dbReference>
<keyword evidence="2" id="KW-0539">Nucleus</keyword>
<protein>
    <recommendedName>
        <fullName evidence="4">Spermatogenesis-associated protein 4</fullName>
    </recommendedName>
</protein>
<dbReference type="AlphaFoldDB" id="A0A452QTG0"/>
<organism evidence="6 7">
    <name type="scientific">Ursus americanus</name>
    <name type="common">American black bear</name>
    <name type="synonym">Euarctos americanus</name>
    <dbReference type="NCBI Taxonomy" id="9643"/>
    <lineage>
        <taxon>Eukaryota</taxon>
        <taxon>Metazoa</taxon>
        <taxon>Chordata</taxon>
        <taxon>Craniata</taxon>
        <taxon>Vertebrata</taxon>
        <taxon>Euteleostomi</taxon>
        <taxon>Mammalia</taxon>
        <taxon>Eutheria</taxon>
        <taxon>Laurasiatheria</taxon>
        <taxon>Carnivora</taxon>
        <taxon>Caniformia</taxon>
        <taxon>Ursidae</taxon>
        <taxon>Ursus</taxon>
    </lineage>
</organism>
<evidence type="ECO:0000259" key="5">
    <source>
        <dbReference type="PROSITE" id="PS50021"/>
    </source>
</evidence>
<evidence type="ECO:0000256" key="2">
    <source>
        <dbReference type="ARBA" id="ARBA00023242"/>
    </source>
</evidence>
<dbReference type="InterPro" id="IPR036872">
    <property type="entry name" value="CH_dom_sf"/>
</dbReference>
<feature type="domain" description="Calponin-homology (CH)" evidence="5">
    <location>
        <begin position="49"/>
        <end position="155"/>
    </location>
</feature>
<dbReference type="Pfam" id="PF06294">
    <property type="entry name" value="CH_2"/>
    <property type="match status" value="1"/>
</dbReference>
<proteinExistence type="predicted"/>
<dbReference type="FunFam" id="1.10.418.10:FF:000061">
    <property type="entry name" value="Spermatogenesis associated 4"/>
    <property type="match status" value="1"/>
</dbReference>
<reference evidence="7" key="1">
    <citation type="submission" date="2016-06" db="EMBL/GenBank/DDBJ databases">
        <title>De novo assembly and RNA-Seq shows season-dependent expression and editing in black bear kidneys.</title>
        <authorList>
            <person name="Korstanje R."/>
            <person name="Srivastava A."/>
            <person name="Sarsani V.K."/>
            <person name="Sheehan S.M."/>
            <person name="Seger R.L."/>
            <person name="Barter M.E."/>
            <person name="Lindqvist C."/>
            <person name="Brody L.C."/>
            <person name="Mullikin J.C."/>
        </authorList>
    </citation>
    <scope>NUCLEOTIDE SEQUENCE [LARGE SCALE GENOMIC DNA]</scope>
</reference>
<dbReference type="InterPro" id="IPR052111">
    <property type="entry name" value="Spermatogenesis_Ciliary_MAP"/>
</dbReference>
<dbReference type="PROSITE" id="PS50021">
    <property type="entry name" value="CH"/>
    <property type="match status" value="1"/>
</dbReference>
<dbReference type="STRING" id="9643.ENSUAMP00000008893"/>
<keyword evidence="7" id="KW-1185">Reference proteome</keyword>
<evidence type="ECO:0000313" key="7">
    <source>
        <dbReference type="Proteomes" id="UP000291022"/>
    </source>
</evidence>
<dbReference type="Gene3D" id="1.10.418.10">
    <property type="entry name" value="Calponin-like domain"/>
    <property type="match status" value="1"/>
</dbReference>
<dbReference type="OMA" id="CIYYPWD"/>
<evidence type="ECO:0000256" key="3">
    <source>
        <dbReference type="ARBA" id="ARBA00058372"/>
    </source>
</evidence>
<dbReference type="GO" id="GO:0005829">
    <property type="term" value="C:cytosol"/>
    <property type="evidence" value="ECO:0007669"/>
    <property type="project" value="Ensembl"/>
</dbReference>
<evidence type="ECO:0000256" key="1">
    <source>
        <dbReference type="ARBA" id="ARBA00004123"/>
    </source>
</evidence>
<dbReference type="PANTHER" id="PTHR12509:SF8">
    <property type="entry name" value="SPERMATOGENESIS-ASSOCIATED PROTEIN 4"/>
    <property type="match status" value="1"/>
</dbReference>
<reference evidence="6" key="3">
    <citation type="submission" date="2025-09" db="UniProtKB">
        <authorList>
            <consortium name="Ensembl"/>
        </authorList>
    </citation>
    <scope>IDENTIFICATION</scope>
</reference>
<sequence length="282" mass="31779">MAAAGLGGGFLRQPAAALPTSPSFSPQPAAPIRGKPKKCLVYPHPPKSSRLSRSVLRWLQGLDLTFFPRNVNRDFSNGFLIAEIFTIYYPWDLKLSSFENGTSLKVKLDNWAQLEQFLARKKFKLPKELIHGTIHCKAGVPEILIQEVYTLLTHREIKSIQDDLVNFTDYSYQMRLPLVPRSTASKSIKDNIRLSEIISNPNMLSNELKVEFLLLLQMLQRKLSRKLNPKWFEVKPTVGELTLDHLPPQVSGRKYDAMISRKGVAPVSRNTGTGGTPLKKSV</sequence>
<dbReference type="InterPro" id="IPR010441">
    <property type="entry name" value="CH_2"/>
</dbReference>
<comment type="subcellular location">
    <subcellularLocation>
        <location evidence="1">Nucleus</location>
    </subcellularLocation>
</comment>
<dbReference type="Ensembl" id="ENSUAMT00000010013.1">
    <property type="protein sequence ID" value="ENSUAMP00000008893.1"/>
    <property type="gene ID" value="ENSUAMG00000007452.1"/>
</dbReference>
<name>A0A452QTG0_URSAM</name>
<comment type="function">
    <text evidence="3">May play a role in apoptosis regulation.</text>
</comment>
<accession>A0A452QTG0</accession>
<reference evidence="6" key="2">
    <citation type="submission" date="2025-08" db="UniProtKB">
        <authorList>
            <consortium name="Ensembl"/>
        </authorList>
    </citation>
    <scope>IDENTIFICATION</scope>
</reference>
<dbReference type="GO" id="GO:0005654">
    <property type="term" value="C:nucleoplasm"/>
    <property type="evidence" value="ECO:0007669"/>
    <property type="project" value="Ensembl"/>
</dbReference>
<dbReference type="InterPro" id="IPR001715">
    <property type="entry name" value="CH_dom"/>
</dbReference>
<evidence type="ECO:0000313" key="6">
    <source>
        <dbReference type="Ensembl" id="ENSUAMP00000008893.1"/>
    </source>
</evidence>
<dbReference type="GO" id="GO:0008017">
    <property type="term" value="F:microtubule binding"/>
    <property type="evidence" value="ECO:0007669"/>
    <property type="project" value="TreeGrafter"/>
</dbReference>
<dbReference type="PANTHER" id="PTHR12509">
    <property type="entry name" value="SPERMATOGENESIS-ASSOCIATED 4-RELATED"/>
    <property type="match status" value="1"/>
</dbReference>